<protein>
    <submittedName>
        <fullName evidence="2">Uncharacterized protein</fullName>
    </submittedName>
</protein>
<reference evidence="2" key="1">
    <citation type="submission" date="2021-01" db="EMBL/GenBank/DDBJ databases">
        <authorList>
            <person name="Corre E."/>
            <person name="Pelletier E."/>
            <person name="Niang G."/>
            <person name="Scheremetjew M."/>
            <person name="Finn R."/>
            <person name="Kale V."/>
            <person name="Holt S."/>
            <person name="Cochrane G."/>
            <person name="Meng A."/>
            <person name="Brown T."/>
            <person name="Cohen L."/>
        </authorList>
    </citation>
    <scope>NUCLEOTIDE SEQUENCE</scope>
    <source>
        <strain evidence="2">CCAP979/52</strain>
    </source>
</reference>
<keyword evidence="1" id="KW-0812">Transmembrane</keyword>
<organism evidence="2">
    <name type="scientific">Cryptomonas curvata</name>
    <dbReference type="NCBI Taxonomy" id="233186"/>
    <lineage>
        <taxon>Eukaryota</taxon>
        <taxon>Cryptophyceae</taxon>
        <taxon>Cryptomonadales</taxon>
        <taxon>Cryptomonadaceae</taxon>
        <taxon>Cryptomonas</taxon>
    </lineage>
</organism>
<feature type="transmembrane region" description="Helical" evidence="1">
    <location>
        <begin position="37"/>
        <end position="56"/>
    </location>
</feature>
<gene>
    <name evidence="2" type="ORF">CCUR1050_LOCUS706</name>
</gene>
<keyword evidence="1" id="KW-1133">Transmembrane helix</keyword>
<sequence>MGGNNLYDSSVESYGTIQQGAGTRNIGRPKISTAAKVAPMVFIVALLGLASIATMLNKDERQMDQDLHAIEEDNLENKKIVWTGQKWVDEATGKPVEMLQRTQSLLLTELVSNAAATPDYNCCYVSKPGGNGGHNGEVRVVNPSVHMIESGFYCHMAMKNIPSTQWPMIRLGSLREAEVTTAQGQADQFLAKNQLHECSKSHKFKAARLSMLAQ</sequence>
<dbReference type="EMBL" id="HBEZ01001203">
    <property type="protein sequence ID" value="CAD8623031.1"/>
    <property type="molecule type" value="Transcribed_RNA"/>
</dbReference>
<dbReference type="AlphaFoldDB" id="A0A7S0LUK5"/>
<keyword evidence="1" id="KW-0472">Membrane</keyword>
<evidence type="ECO:0000256" key="1">
    <source>
        <dbReference type="SAM" id="Phobius"/>
    </source>
</evidence>
<evidence type="ECO:0000313" key="2">
    <source>
        <dbReference type="EMBL" id="CAD8623031.1"/>
    </source>
</evidence>
<name>A0A7S0LUK5_9CRYP</name>
<accession>A0A7S0LUK5</accession>
<proteinExistence type="predicted"/>